<dbReference type="EMBL" id="CP030074">
    <property type="protein sequence ID" value="AWW43583.1"/>
    <property type="molecule type" value="Genomic_DNA"/>
</dbReference>
<geneLocation type="plasmid" evidence="1 2">
    <name>unnamed1</name>
</geneLocation>
<gene>
    <name evidence="1" type="ORF">DN051_44585</name>
</gene>
<keyword evidence="1" id="KW-0614">Plasmid</keyword>
<dbReference type="GeneID" id="32597007"/>
<dbReference type="Proteomes" id="UP000249616">
    <property type="component" value="Plasmid unnamed1"/>
</dbReference>
<dbReference type="AlphaFoldDB" id="A0A2Z4JG85"/>
<proteinExistence type="predicted"/>
<name>A0A2Z4JG85_9ACTN</name>
<evidence type="ECO:0000313" key="2">
    <source>
        <dbReference type="Proteomes" id="UP000249616"/>
    </source>
</evidence>
<dbReference type="RefSeq" id="WP_053758904.1">
    <property type="nucleotide sequence ID" value="NZ_CP030074.1"/>
</dbReference>
<keyword evidence="2" id="KW-1185">Reference proteome</keyword>
<organism evidence="1 2">
    <name type="scientific">Streptomyces cadmiisoli</name>
    <dbReference type="NCBI Taxonomy" id="2184053"/>
    <lineage>
        <taxon>Bacteria</taxon>
        <taxon>Bacillati</taxon>
        <taxon>Actinomycetota</taxon>
        <taxon>Actinomycetes</taxon>
        <taxon>Kitasatosporales</taxon>
        <taxon>Streptomycetaceae</taxon>
        <taxon>Streptomyces</taxon>
        <taxon>Streptomyces aurantiacus group</taxon>
    </lineage>
</organism>
<dbReference type="KEGG" id="scad:DN051_44585"/>
<reference evidence="2" key="1">
    <citation type="submission" date="2018-06" db="EMBL/GenBank/DDBJ databases">
        <authorList>
            <person name="Li K."/>
        </authorList>
    </citation>
    <scope>NUCLEOTIDE SEQUENCE [LARGE SCALE GENOMIC DNA]</scope>
    <source>
        <strain evidence="2">ZFG47</strain>
        <plasmid evidence="2">unnamed1</plasmid>
    </source>
</reference>
<protein>
    <submittedName>
        <fullName evidence="1">Uncharacterized protein</fullName>
    </submittedName>
</protein>
<sequence>MEEKKAHFVLVVKRNQPTLHDALRSLPWKQVTARRYERESGHGRRETGSVRTLTVTDLGLDFPHVAQAAKIHRHRTDRKTGKITRETVYTITDLPARAASPQVIGELVRS</sequence>
<accession>A0A2Z4JG85</accession>
<evidence type="ECO:0000313" key="1">
    <source>
        <dbReference type="EMBL" id="AWW43583.1"/>
    </source>
</evidence>